<dbReference type="Proteomes" id="UP001501321">
    <property type="component" value="Unassembled WGS sequence"/>
</dbReference>
<keyword evidence="1" id="KW-0472">Membrane</keyword>
<feature type="transmembrane region" description="Helical" evidence="1">
    <location>
        <begin position="240"/>
        <end position="260"/>
    </location>
</feature>
<feature type="transmembrane region" description="Helical" evidence="1">
    <location>
        <begin position="272"/>
        <end position="294"/>
    </location>
</feature>
<protein>
    <recommendedName>
        <fullName evidence="2">Acyltransferase 3 domain-containing protein</fullName>
    </recommendedName>
</protein>
<proteinExistence type="predicted"/>
<evidence type="ECO:0000313" key="4">
    <source>
        <dbReference type="Proteomes" id="UP001501321"/>
    </source>
</evidence>
<keyword evidence="1" id="KW-1133">Transmembrane helix</keyword>
<dbReference type="PANTHER" id="PTHR23028">
    <property type="entry name" value="ACETYLTRANSFERASE"/>
    <property type="match status" value="1"/>
</dbReference>
<evidence type="ECO:0000259" key="2">
    <source>
        <dbReference type="Pfam" id="PF01757"/>
    </source>
</evidence>
<dbReference type="InterPro" id="IPR002656">
    <property type="entry name" value="Acyl_transf_3_dom"/>
</dbReference>
<evidence type="ECO:0000313" key="3">
    <source>
        <dbReference type="EMBL" id="GAA4492456.1"/>
    </source>
</evidence>
<dbReference type="EMBL" id="BAABFC010000001">
    <property type="protein sequence ID" value="GAA4492456.1"/>
    <property type="molecule type" value="Genomic_DNA"/>
</dbReference>
<evidence type="ECO:0000256" key="1">
    <source>
        <dbReference type="SAM" id="Phobius"/>
    </source>
</evidence>
<keyword evidence="4" id="KW-1185">Reference proteome</keyword>
<dbReference type="RefSeq" id="WP_345008966.1">
    <property type="nucleotide sequence ID" value="NZ_BAABFC010000001.1"/>
</dbReference>
<feature type="domain" description="Acyltransferase 3" evidence="2">
    <location>
        <begin position="10"/>
        <end position="322"/>
    </location>
</feature>
<gene>
    <name evidence="3" type="ORF">GCM10023095_00940</name>
</gene>
<name>A0ABP8PUA2_9GAMM</name>
<dbReference type="PANTHER" id="PTHR23028:SF131">
    <property type="entry name" value="BLR2367 PROTEIN"/>
    <property type="match status" value="1"/>
</dbReference>
<accession>A0ABP8PUA2</accession>
<comment type="caution">
    <text evidence="3">The sequence shown here is derived from an EMBL/GenBank/DDBJ whole genome shotgun (WGS) entry which is preliminary data.</text>
</comment>
<sequence>MDKHRADEIPALDGLRALACILVVLSHLPEYFTQGGGWLATGLPLGQVGVALFFGLSGFLMTHLYVGSSFTLSRVLNYLIARFSRIAPAYWLTIVLCFLLFRFVDPEFVFRIDEHNLLRHLLFLGSEGVFWSIPPEIQYYLFFLLFWGAWQQWLQGRKMLLILLTLACVGLMASREAWPGILLPSKLHFFLSGTLAAMLFHRLRQRLTLSCWLLAGLQCLMVLVLTVSVLSLHGMSEQTFYGHSGFYLLVALALLVLSFPSRIMDFMLGNRLLGWFGKVSFSVYLLHCPVIYLFNRFCLSLGWQGAVYDGLALLLALLLPGLFSQWVELPLCNLAKRRGQQWTKGWLARRAQTAVAL</sequence>
<organism evidence="3 4">
    <name type="scientific">Pseudaeromonas paramecii</name>
    <dbReference type="NCBI Taxonomy" id="2138166"/>
    <lineage>
        <taxon>Bacteria</taxon>
        <taxon>Pseudomonadati</taxon>
        <taxon>Pseudomonadota</taxon>
        <taxon>Gammaproteobacteria</taxon>
        <taxon>Aeromonadales</taxon>
        <taxon>Aeromonadaceae</taxon>
        <taxon>Pseudaeromonas</taxon>
    </lineage>
</organism>
<dbReference type="InterPro" id="IPR050879">
    <property type="entry name" value="Acyltransferase_3"/>
</dbReference>
<dbReference type="Pfam" id="PF01757">
    <property type="entry name" value="Acyl_transf_3"/>
    <property type="match status" value="1"/>
</dbReference>
<feature type="transmembrane region" description="Helical" evidence="1">
    <location>
        <begin position="87"/>
        <end position="104"/>
    </location>
</feature>
<feature type="transmembrane region" description="Helical" evidence="1">
    <location>
        <begin position="48"/>
        <end position="66"/>
    </location>
</feature>
<feature type="transmembrane region" description="Helical" evidence="1">
    <location>
        <begin position="212"/>
        <end position="234"/>
    </location>
</feature>
<feature type="transmembrane region" description="Helical" evidence="1">
    <location>
        <begin position="12"/>
        <end position="28"/>
    </location>
</feature>
<reference evidence="4" key="1">
    <citation type="journal article" date="2019" name="Int. J. Syst. Evol. Microbiol.">
        <title>The Global Catalogue of Microorganisms (GCM) 10K type strain sequencing project: providing services to taxonomists for standard genome sequencing and annotation.</title>
        <authorList>
            <consortium name="The Broad Institute Genomics Platform"/>
            <consortium name="The Broad Institute Genome Sequencing Center for Infectious Disease"/>
            <person name="Wu L."/>
            <person name="Ma J."/>
        </authorList>
    </citation>
    <scope>NUCLEOTIDE SEQUENCE [LARGE SCALE GENOMIC DNA]</scope>
    <source>
        <strain evidence="4">JCM 32226</strain>
    </source>
</reference>
<feature type="transmembrane region" description="Helical" evidence="1">
    <location>
        <begin position="306"/>
        <end position="327"/>
    </location>
</feature>
<keyword evidence="1" id="KW-0812">Transmembrane</keyword>
<feature type="transmembrane region" description="Helical" evidence="1">
    <location>
        <begin position="128"/>
        <end position="147"/>
    </location>
</feature>